<evidence type="ECO:0000259" key="4">
    <source>
        <dbReference type="Pfam" id="PF14909"/>
    </source>
</evidence>
<dbReference type="GO" id="GO:0007283">
    <property type="term" value="P:spermatogenesis"/>
    <property type="evidence" value="ECO:0007669"/>
    <property type="project" value="InterPro"/>
</dbReference>
<feature type="region of interest" description="Disordered" evidence="3">
    <location>
        <begin position="235"/>
        <end position="281"/>
    </location>
</feature>
<dbReference type="PANTHER" id="PTHR16435:SF5">
    <property type="entry name" value="SPERMATOGENESIS ASSOCIATED 6-LIKE PROTEIN"/>
    <property type="match status" value="1"/>
</dbReference>
<keyword evidence="6" id="KW-1185">Reference proteome</keyword>
<organism evidence="5 6">
    <name type="scientific">Megalops atlanticus</name>
    <name type="common">Tarpon</name>
    <name type="synonym">Clupea gigantea</name>
    <dbReference type="NCBI Taxonomy" id="7932"/>
    <lineage>
        <taxon>Eukaryota</taxon>
        <taxon>Metazoa</taxon>
        <taxon>Chordata</taxon>
        <taxon>Craniata</taxon>
        <taxon>Vertebrata</taxon>
        <taxon>Euteleostomi</taxon>
        <taxon>Actinopterygii</taxon>
        <taxon>Neopterygii</taxon>
        <taxon>Teleostei</taxon>
        <taxon>Elopiformes</taxon>
        <taxon>Megalopidae</taxon>
        <taxon>Megalops</taxon>
    </lineage>
</organism>
<proteinExistence type="inferred from homology"/>
<dbReference type="PANTHER" id="PTHR16435">
    <property type="entry name" value="SPERMATOGENESIS-ASSOCIATED PROTEIN 6 SPATA6"/>
    <property type="match status" value="1"/>
</dbReference>
<dbReference type="OrthoDB" id="5963614at2759"/>
<feature type="compositionally biased region" description="Polar residues" evidence="3">
    <location>
        <begin position="213"/>
        <end position="222"/>
    </location>
</feature>
<comment type="caution">
    <text evidence="5">The sequence shown here is derived from an EMBL/GenBank/DDBJ whole genome shotgun (WGS) entry which is preliminary data.</text>
</comment>
<gene>
    <name evidence="5" type="ORF">MATL_G00196070</name>
</gene>
<feature type="compositionally biased region" description="Basic and acidic residues" evidence="3">
    <location>
        <begin position="197"/>
        <end position="211"/>
    </location>
</feature>
<evidence type="ECO:0000313" key="6">
    <source>
        <dbReference type="Proteomes" id="UP001046870"/>
    </source>
</evidence>
<keyword evidence="2" id="KW-0597">Phosphoprotein</keyword>
<dbReference type="AlphaFoldDB" id="A0A9D3PPB8"/>
<evidence type="ECO:0000313" key="5">
    <source>
        <dbReference type="EMBL" id="KAG7461899.1"/>
    </source>
</evidence>
<dbReference type="EMBL" id="JAFDVH010000017">
    <property type="protein sequence ID" value="KAG7461899.1"/>
    <property type="molecule type" value="Genomic_DNA"/>
</dbReference>
<feature type="compositionally biased region" description="Basic residues" evidence="3">
    <location>
        <begin position="168"/>
        <end position="180"/>
    </location>
</feature>
<comment type="similarity">
    <text evidence="1">Belongs to the SPATA6 family.</text>
</comment>
<dbReference type="GO" id="GO:0120212">
    <property type="term" value="C:sperm head-tail coupling apparatus"/>
    <property type="evidence" value="ECO:0007669"/>
    <property type="project" value="InterPro"/>
</dbReference>
<evidence type="ECO:0000256" key="1">
    <source>
        <dbReference type="ARBA" id="ARBA00006215"/>
    </source>
</evidence>
<protein>
    <recommendedName>
        <fullName evidence="4">Spermatogenesis-associated protein 6 N-terminal domain-containing protein</fullName>
    </recommendedName>
</protein>
<dbReference type="InterPro" id="IPR032732">
    <property type="entry name" value="SPATA6_N"/>
</dbReference>
<reference evidence="5" key="1">
    <citation type="submission" date="2021-01" db="EMBL/GenBank/DDBJ databases">
        <authorList>
            <person name="Zahm M."/>
            <person name="Roques C."/>
            <person name="Cabau C."/>
            <person name="Klopp C."/>
            <person name="Donnadieu C."/>
            <person name="Jouanno E."/>
            <person name="Lampietro C."/>
            <person name="Louis A."/>
            <person name="Herpin A."/>
            <person name="Echchiki A."/>
            <person name="Berthelot C."/>
            <person name="Parey E."/>
            <person name="Roest-Crollius H."/>
            <person name="Braasch I."/>
            <person name="Postlethwait J."/>
            <person name="Bobe J."/>
            <person name="Montfort J."/>
            <person name="Bouchez O."/>
            <person name="Begum T."/>
            <person name="Mejri S."/>
            <person name="Adams A."/>
            <person name="Chen W.-J."/>
            <person name="Guiguen Y."/>
        </authorList>
    </citation>
    <scope>NUCLEOTIDE SEQUENCE</scope>
    <source>
        <strain evidence="5">YG-15Mar2019-1</strain>
        <tissue evidence="5">Brain</tissue>
    </source>
</reference>
<feature type="compositionally biased region" description="Polar residues" evidence="3">
    <location>
        <begin position="241"/>
        <end position="262"/>
    </location>
</feature>
<evidence type="ECO:0000256" key="3">
    <source>
        <dbReference type="SAM" id="MobiDB-lite"/>
    </source>
</evidence>
<dbReference type="InterPro" id="IPR042769">
    <property type="entry name" value="SPATA6_fam"/>
</dbReference>
<feature type="compositionally biased region" description="Acidic residues" evidence="3">
    <location>
        <begin position="271"/>
        <end position="281"/>
    </location>
</feature>
<name>A0A9D3PPB8_MEGAT</name>
<sequence length="361" mass="40433">MSQKATKVIVELYLRAVTCPGVFLSDKDDIYLSVSILGNYKQSECVAPVFPLFFREKMRFEKIFKQVSDPGAVAELLEYETVKFDLIQLIPPGGETLAYFEEDARTFLFPEPKLVPSSPGVDRRVLMTRALTFPGIAPRIEFSTRTTIFECSARSENFTNPNLPLKTVLKKMNNKKPRKSGGKEAGGSSAVRKRAPRGRERGAGRREEKPRSRSLSPSAISHRNTHRLAQLHLDTHKPKSSLRNSTPQVNGAPSTSRLTGGHSTDWALGPAEDEALSDDTDDLSDSMATLRQRCSLLELERASCRPDLRPFELSRNSLWEEIHERVRGLLTTSRAMHRLAQGATDSEIEDVLERRCVSPHS</sequence>
<feature type="region of interest" description="Disordered" evidence="3">
    <location>
        <begin position="160"/>
        <end position="223"/>
    </location>
</feature>
<evidence type="ECO:0000256" key="2">
    <source>
        <dbReference type="ARBA" id="ARBA00022553"/>
    </source>
</evidence>
<dbReference type="GO" id="GO:0032027">
    <property type="term" value="F:myosin light chain binding"/>
    <property type="evidence" value="ECO:0007669"/>
    <property type="project" value="InterPro"/>
</dbReference>
<dbReference type="Proteomes" id="UP001046870">
    <property type="component" value="Chromosome 17"/>
</dbReference>
<dbReference type="Pfam" id="PF14909">
    <property type="entry name" value="SPATA6"/>
    <property type="match status" value="1"/>
</dbReference>
<accession>A0A9D3PPB8</accession>
<feature type="domain" description="Spermatogenesis-associated protein 6 N-terminal" evidence="4">
    <location>
        <begin position="10"/>
        <end position="148"/>
    </location>
</feature>